<evidence type="ECO:0000313" key="2">
    <source>
        <dbReference type="EMBL" id="EON99495.1"/>
    </source>
</evidence>
<reference evidence="3" key="1">
    <citation type="journal article" date="2013" name="Genome Announc.">
        <title>Draft genome sequence of the ascomycete Phaeoacremonium aleophilum strain UCR-PA7, a causal agent of the esca disease complex in grapevines.</title>
        <authorList>
            <person name="Blanco-Ulate B."/>
            <person name="Rolshausen P."/>
            <person name="Cantu D."/>
        </authorList>
    </citation>
    <scope>NUCLEOTIDE SEQUENCE [LARGE SCALE GENOMIC DNA]</scope>
    <source>
        <strain evidence="3">UCR-PA7</strain>
    </source>
</reference>
<keyword evidence="3" id="KW-1185">Reference proteome</keyword>
<keyword evidence="1" id="KW-0812">Transmembrane</keyword>
<feature type="transmembrane region" description="Helical" evidence="1">
    <location>
        <begin position="267"/>
        <end position="285"/>
    </location>
</feature>
<proteinExistence type="predicted"/>
<gene>
    <name evidence="2" type="ORF">UCRPA7_4980</name>
</gene>
<organism evidence="2 3">
    <name type="scientific">Phaeoacremonium minimum (strain UCR-PA7)</name>
    <name type="common">Esca disease fungus</name>
    <name type="synonym">Togninia minima</name>
    <dbReference type="NCBI Taxonomy" id="1286976"/>
    <lineage>
        <taxon>Eukaryota</taxon>
        <taxon>Fungi</taxon>
        <taxon>Dikarya</taxon>
        <taxon>Ascomycota</taxon>
        <taxon>Pezizomycotina</taxon>
        <taxon>Sordariomycetes</taxon>
        <taxon>Sordariomycetidae</taxon>
        <taxon>Togniniales</taxon>
        <taxon>Togniniaceae</taxon>
        <taxon>Phaeoacremonium</taxon>
    </lineage>
</organism>
<protein>
    <submittedName>
        <fullName evidence="2">Uncharacterized protein</fullName>
    </submittedName>
</protein>
<sequence>MTEEWIPDGSAKPNVQVGWFWQAPKPLVLEVDFSNKIELDQAKDYILGTNGRVRIVIIVNCAYHNLRERLRLLTSSGIKKDTNKPYFKDLTVTILRAATVKAATEVKKPYPSNNSKPQVHDNTSGNTQAHLEAVLSAHQVPITPTSTSTACLGLTLYDFDESLPRHIPVHVPLADIYVLAEQAAAHQDLDDAYKALAKAKSAHHGNGNESGKHEAAAAVVQQKRAALQTVSKAMVAVMHMHKQKRRADSGASVSRGLGLHDGGKRFYSVRAAMSVLVLLIVTALWRDTLQDG</sequence>
<evidence type="ECO:0000313" key="3">
    <source>
        <dbReference type="Proteomes" id="UP000014074"/>
    </source>
</evidence>
<accession>R8BJJ4</accession>
<dbReference type="HOGENOM" id="CLU_953715_0_0_1"/>
<dbReference type="GeneID" id="19325488"/>
<evidence type="ECO:0000256" key="1">
    <source>
        <dbReference type="SAM" id="Phobius"/>
    </source>
</evidence>
<dbReference type="KEGG" id="tmn:UCRPA7_4980"/>
<dbReference type="Proteomes" id="UP000014074">
    <property type="component" value="Unassembled WGS sequence"/>
</dbReference>
<keyword evidence="1" id="KW-0472">Membrane</keyword>
<name>R8BJJ4_PHAM7</name>
<keyword evidence="1" id="KW-1133">Transmembrane helix</keyword>
<dbReference type="AlphaFoldDB" id="R8BJJ4"/>
<dbReference type="EMBL" id="KB933147">
    <property type="protein sequence ID" value="EON99495.1"/>
    <property type="molecule type" value="Genomic_DNA"/>
</dbReference>
<dbReference type="RefSeq" id="XP_007915722.1">
    <property type="nucleotide sequence ID" value="XM_007917531.1"/>
</dbReference>